<reference evidence="4" key="1">
    <citation type="submission" date="2021-06" db="EMBL/GenBank/DDBJ databases">
        <authorList>
            <person name="Hodson N. C."/>
            <person name="Mongue J. A."/>
            <person name="Jaron S. K."/>
        </authorList>
    </citation>
    <scope>NUCLEOTIDE SEQUENCE</scope>
</reference>
<evidence type="ECO:0000259" key="3">
    <source>
        <dbReference type="Pfam" id="PF00561"/>
    </source>
</evidence>
<gene>
    <name evidence="4" type="ORF">AFUS01_LOCUS35195</name>
</gene>
<feature type="non-terminal residue" evidence="4">
    <location>
        <position position="1"/>
    </location>
</feature>
<dbReference type="AlphaFoldDB" id="A0A8J2L4W6"/>
<dbReference type="Proteomes" id="UP000708208">
    <property type="component" value="Unassembled WGS sequence"/>
</dbReference>
<proteinExistence type="predicted"/>
<protein>
    <recommendedName>
        <fullName evidence="3">AB hydrolase-1 domain-containing protein</fullName>
    </recommendedName>
</protein>
<sequence length="125" mass="14009">SKLIKSGYDVWLGNYRGTSYGRNHTYMSPNTRQFWKFSFDDLYQYDVPATIDYVLGVTGQSKLNWVGFSLGNTGLIGALSLFPKYNDKINAAVAMAPAVYFGDTKSPLVRLVTPIQRAYEVCTDT</sequence>
<comment type="caution">
    <text evidence="4">The sequence shown here is derived from an EMBL/GenBank/DDBJ whole genome shotgun (WGS) entry which is preliminary data.</text>
</comment>
<dbReference type="GO" id="GO:0016042">
    <property type="term" value="P:lipid catabolic process"/>
    <property type="evidence" value="ECO:0007669"/>
    <property type="project" value="UniProtKB-KW"/>
</dbReference>
<name>A0A8J2L4W6_9HEXA</name>
<keyword evidence="1" id="KW-0442">Lipid degradation</keyword>
<evidence type="ECO:0000313" key="5">
    <source>
        <dbReference type="Proteomes" id="UP000708208"/>
    </source>
</evidence>
<accession>A0A8J2L4W6</accession>
<evidence type="ECO:0000256" key="1">
    <source>
        <dbReference type="ARBA" id="ARBA00022963"/>
    </source>
</evidence>
<organism evidence="4 5">
    <name type="scientific">Allacma fusca</name>
    <dbReference type="NCBI Taxonomy" id="39272"/>
    <lineage>
        <taxon>Eukaryota</taxon>
        <taxon>Metazoa</taxon>
        <taxon>Ecdysozoa</taxon>
        <taxon>Arthropoda</taxon>
        <taxon>Hexapoda</taxon>
        <taxon>Collembola</taxon>
        <taxon>Symphypleona</taxon>
        <taxon>Sminthuridae</taxon>
        <taxon>Allacma</taxon>
    </lineage>
</organism>
<dbReference type="OrthoDB" id="9974421at2759"/>
<feature type="domain" description="AB hydrolase-1" evidence="3">
    <location>
        <begin position="5"/>
        <end position="97"/>
    </location>
</feature>
<keyword evidence="5" id="KW-1185">Reference proteome</keyword>
<keyword evidence="2" id="KW-0443">Lipid metabolism</keyword>
<dbReference type="PANTHER" id="PTHR11005">
    <property type="entry name" value="LYSOSOMAL ACID LIPASE-RELATED"/>
    <property type="match status" value="1"/>
</dbReference>
<dbReference type="Pfam" id="PF00561">
    <property type="entry name" value="Abhydrolase_1"/>
    <property type="match status" value="1"/>
</dbReference>
<evidence type="ECO:0000256" key="2">
    <source>
        <dbReference type="ARBA" id="ARBA00023098"/>
    </source>
</evidence>
<dbReference type="EMBL" id="CAJVCH010534820">
    <property type="protein sequence ID" value="CAG7825070.1"/>
    <property type="molecule type" value="Genomic_DNA"/>
</dbReference>
<evidence type="ECO:0000313" key="4">
    <source>
        <dbReference type="EMBL" id="CAG7825070.1"/>
    </source>
</evidence>
<dbReference type="InterPro" id="IPR000073">
    <property type="entry name" value="AB_hydrolase_1"/>
</dbReference>